<evidence type="ECO:0000256" key="5">
    <source>
        <dbReference type="RuleBase" id="RU003345"/>
    </source>
</evidence>
<evidence type="ECO:0000313" key="8">
    <source>
        <dbReference type="Proteomes" id="UP001218246"/>
    </source>
</evidence>
<dbReference type="InterPro" id="IPR016160">
    <property type="entry name" value="Ald_DH_CS_CYS"/>
</dbReference>
<comment type="caution">
    <text evidence="7">The sequence shown here is derived from an EMBL/GenBank/DDBJ whole genome shotgun (WGS) entry which is preliminary data.</text>
</comment>
<reference evidence="7 8" key="1">
    <citation type="submission" date="2023-04" db="EMBL/GenBank/DDBJ databases">
        <title>Ectobacillus antri isolated from activated sludge.</title>
        <authorList>
            <person name="Yan P."/>
            <person name="Liu X."/>
        </authorList>
    </citation>
    <scope>NUCLEOTIDE SEQUENCE [LARGE SCALE GENOMIC DNA]</scope>
    <source>
        <strain evidence="7 8">C18H</strain>
    </source>
</reference>
<keyword evidence="8" id="KW-1185">Reference proteome</keyword>
<dbReference type="RefSeq" id="WP_124562808.1">
    <property type="nucleotide sequence ID" value="NZ_JARRRY010000009.1"/>
</dbReference>
<evidence type="ECO:0000256" key="4">
    <source>
        <dbReference type="PROSITE-ProRule" id="PRU10007"/>
    </source>
</evidence>
<evidence type="ECO:0000259" key="6">
    <source>
        <dbReference type="Pfam" id="PF00171"/>
    </source>
</evidence>
<dbReference type="PIRSF" id="PIRSF036492">
    <property type="entry name" value="ALDH"/>
    <property type="match status" value="1"/>
</dbReference>
<dbReference type="EMBL" id="JARULN010000004">
    <property type="protein sequence ID" value="MDG5753807.1"/>
    <property type="molecule type" value="Genomic_DNA"/>
</dbReference>
<dbReference type="InterPro" id="IPR015590">
    <property type="entry name" value="Aldehyde_DH_dom"/>
</dbReference>
<dbReference type="Gene3D" id="3.40.309.10">
    <property type="entry name" value="Aldehyde Dehydrogenase, Chain A, domain 2"/>
    <property type="match status" value="1"/>
</dbReference>
<keyword evidence="2 3" id="KW-0560">Oxidoreductase</keyword>
<evidence type="ECO:0000256" key="2">
    <source>
        <dbReference type="ARBA" id="ARBA00023002"/>
    </source>
</evidence>
<dbReference type="PANTHER" id="PTHR43570">
    <property type="entry name" value="ALDEHYDE DEHYDROGENASE"/>
    <property type="match status" value="1"/>
</dbReference>
<dbReference type="InterPro" id="IPR012394">
    <property type="entry name" value="Aldehyde_DH_NAD(P)"/>
</dbReference>
<dbReference type="InterPro" id="IPR016161">
    <property type="entry name" value="Ald_DH/histidinol_DH"/>
</dbReference>
<protein>
    <recommendedName>
        <fullName evidence="3">Aldehyde dehydrogenase</fullName>
    </recommendedName>
</protein>
<feature type="active site" evidence="4">
    <location>
        <position position="208"/>
    </location>
</feature>
<proteinExistence type="inferred from homology"/>
<dbReference type="CDD" id="cd07136">
    <property type="entry name" value="ALDH_YwdH-P39616"/>
    <property type="match status" value="1"/>
</dbReference>
<sequence length="453" mass="50768">MIQELIAQQRAYYHSGQTRALPIRLLQLQKLYDGIQTYETKILDALKQDLNKSQFEAYVTEIGYTLKEISFVKKHLGRWMKPQKVKGTLLQAGGKGRIVPEPYGVTLIIAPWNYPFQLAMAPLIGAIAAGNTAIVKPSELTPHVSAVIAELLREVYAEEYIAVVEGGVEISTELLAQPFDHIFFTGSVAVGKIVMEAAAKRLTPVTLELGGKSPCIVHDDANLEVAARRIVWGKFVNAGQTCVAPDYVYVHKHVKDKLIALIREEIQKQYANPLQGEGYVRIVSERHFQRLASFLTNGNVLAGGKVNQEKLIIEPTLLGNVTWDDAVMQEEIFGPILPMFEYEDLDRVIQTILQHPKPLALYAFTESKRVEDEIVTRISYGGGCINDTIFHLGSPYLPFGGVGESGMGSYHGEYSFRAFSHYKSVLRQSSKFDLKFRYYPSESALKFIRKLLK</sequence>
<dbReference type="PROSITE" id="PS00070">
    <property type="entry name" value="ALDEHYDE_DEHYDR_CYS"/>
    <property type="match status" value="1"/>
</dbReference>
<dbReference type="Gene3D" id="3.40.605.10">
    <property type="entry name" value="Aldehyde Dehydrogenase, Chain A, domain 1"/>
    <property type="match status" value="1"/>
</dbReference>
<evidence type="ECO:0000256" key="1">
    <source>
        <dbReference type="ARBA" id="ARBA00009986"/>
    </source>
</evidence>
<dbReference type="InterPro" id="IPR029510">
    <property type="entry name" value="Ald_DH_CS_GLU"/>
</dbReference>
<comment type="similarity">
    <text evidence="1 3 5">Belongs to the aldehyde dehydrogenase family.</text>
</comment>
<accession>A0ABT6H5A7</accession>
<evidence type="ECO:0000256" key="3">
    <source>
        <dbReference type="PIRNR" id="PIRNR036492"/>
    </source>
</evidence>
<dbReference type="SUPFAM" id="SSF53720">
    <property type="entry name" value="ALDH-like"/>
    <property type="match status" value="1"/>
</dbReference>
<evidence type="ECO:0000313" key="7">
    <source>
        <dbReference type="EMBL" id="MDG5753807.1"/>
    </source>
</evidence>
<dbReference type="PANTHER" id="PTHR43570:SF16">
    <property type="entry name" value="ALDEHYDE DEHYDROGENASE TYPE III, ISOFORM Q"/>
    <property type="match status" value="1"/>
</dbReference>
<dbReference type="PROSITE" id="PS00687">
    <property type="entry name" value="ALDEHYDE_DEHYDR_GLU"/>
    <property type="match status" value="1"/>
</dbReference>
<dbReference type="InterPro" id="IPR016162">
    <property type="entry name" value="Ald_DH_N"/>
</dbReference>
<dbReference type="InterPro" id="IPR016163">
    <property type="entry name" value="Ald_DH_C"/>
</dbReference>
<gene>
    <name evidence="7" type="ORF">P6P90_07450</name>
</gene>
<name>A0ABT6H5A7_9BACI</name>
<organism evidence="7 8">
    <name type="scientific">Ectobacillus antri</name>
    <dbReference type="NCBI Taxonomy" id="2486280"/>
    <lineage>
        <taxon>Bacteria</taxon>
        <taxon>Bacillati</taxon>
        <taxon>Bacillota</taxon>
        <taxon>Bacilli</taxon>
        <taxon>Bacillales</taxon>
        <taxon>Bacillaceae</taxon>
        <taxon>Ectobacillus</taxon>
    </lineage>
</organism>
<feature type="domain" description="Aldehyde dehydrogenase" evidence="6">
    <location>
        <begin position="20"/>
        <end position="425"/>
    </location>
</feature>
<dbReference type="Proteomes" id="UP001218246">
    <property type="component" value="Unassembled WGS sequence"/>
</dbReference>
<dbReference type="Pfam" id="PF00171">
    <property type="entry name" value="Aldedh"/>
    <property type="match status" value="1"/>
</dbReference>